<feature type="binding site" evidence="6">
    <location>
        <position position="98"/>
    </location>
    <ligand>
        <name>Mg(2+)</name>
        <dbReference type="ChEBI" id="CHEBI:18420"/>
        <label>1</label>
    </ligand>
</feature>
<keyword evidence="4 6" id="KW-0378">Hydrolase</keyword>
<feature type="binding site" evidence="7">
    <location>
        <position position="224"/>
    </location>
    <ligand>
        <name>Mg(2+)</name>
        <dbReference type="ChEBI" id="CHEBI:18420"/>
        <label>1</label>
        <note>catalytic</note>
    </ligand>
</feature>
<dbReference type="PROSITE" id="PS00630">
    <property type="entry name" value="IMP_2"/>
    <property type="match status" value="1"/>
</dbReference>
<comment type="subcellular location">
    <subcellularLocation>
        <location evidence="6">Cell inner membrane</location>
        <topology evidence="6">Peripheral membrane protein</topology>
        <orientation evidence="6">Cytoplasmic side</orientation>
    </subcellularLocation>
</comment>
<evidence type="ECO:0000256" key="7">
    <source>
        <dbReference type="PIRSR" id="PIRSR600760-2"/>
    </source>
</evidence>
<comment type="caution">
    <text evidence="8">The sequence shown here is derived from an EMBL/GenBank/DDBJ whole genome shotgun (WGS) entry which is preliminary data.</text>
</comment>
<dbReference type="GO" id="GO:0000287">
    <property type="term" value="F:magnesium ion binding"/>
    <property type="evidence" value="ECO:0007669"/>
    <property type="project" value="UniProtKB-UniRule"/>
</dbReference>
<dbReference type="Proteomes" id="UP001149009">
    <property type="component" value="Unassembled WGS sequence"/>
</dbReference>
<dbReference type="GO" id="GO:0050427">
    <property type="term" value="P:3'-phosphoadenosine 5'-phosphosulfate metabolic process"/>
    <property type="evidence" value="ECO:0007669"/>
    <property type="project" value="TreeGrafter"/>
</dbReference>
<reference evidence="8" key="1">
    <citation type="submission" date="2022-08" db="EMBL/GenBank/DDBJ databases">
        <title>Chelativorans sichuanense sp. nov., a paraffin oil-degrading bacterium isolated from a mixture of oil-based drill cuttings and paddy soil.</title>
        <authorList>
            <person name="Yu J."/>
            <person name="Liu H."/>
            <person name="Chen Q."/>
        </authorList>
    </citation>
    <scope>NUCLEOTIDE SEQUENCE</scope>
    <source>
        <strain evidence="8">SCAU 2101</strain>
    </source>
</reference>
<dbReference type="EMBL" id="JAODNV010000021">
    <property type="protein sequence ID" value="MCT8991956.1"/>
    <property type="molecule type" value="Genomic_DNA"/>
</dbReference>
<dbReference type="Gene3D" id="3.30.540.10">
    <property type="entry name" value="Fructose-1,6-Bisphosphatase, subunit A, domain 1"/>
    <property type="match status" value="1"/>
</dbReference>
<feature type="binding site" evidence="6">
    <location>
        <position position="224"/>
    </location>
    <ligand>
        <name>Mg(2+)</name>
        <dbReference type="ChEBI" id="CHEBI:18420"/>
        <label>2</label>
    </ligand>
</feature>
<comment type="similarity">
    <text evidence="1 6">Belongs to the inositol monophosphatase superfamily. CysQ family.</text>
</comment>
<keyword evidence="6 7" id="KW-0479">Metal-binding</keyword>
<feature type="binding site" evidence="7">
    <location>
        <position position="76"/>
    </location>
    <ligand>
        <name>Mg(2+)</name>
        <dbReference type="ChEBI" id="CHEBI:18420"/>
        <label>1</label>
        <note>catalytic</note>
    </ligand>
</feature>
<evidence type="ECO:0000256" key="3">
    <source>
        <dbReference type="ARBA" id="ARBA00022519"/>
    </source>
</evidence>
<feature type="binding site" evidence="6">
    <location>
        <position position="76"/>
    </location>
    <ligand>
        <name>Mg(2+)</name>
        <dbReference type="ChEBI" id="CHEBI:18420"/>
        <label>1</label>
    </ligand>
</feature>
<feature type="binding site" evidence="7">
    <location>
        <position position="99"/>
    </location>
    <ligand>
        <name>Mg(2+)</name>
        <dbReference type="ChEBI" id="CHEBI:18420"/>
        <label>1</label>
        <note>catalytic</note>
    </ligand>
</feature>
<dbReference type="GO" id="GO:0008441">
    <property type="term" value="F:3'(2'),5'-bisphosphate nucleotidase activity"/>
    <property type="evidence" value="ECO:0007669"/>
    <property type="project" value="UniProtKB-UniRule"/>
</dbReference>
<keyword evidence="2 6" id="KW-1003">Cell membrane</keyword>
<dbReference type="Gene3D" id="3.40.190.80">
    <property type="match status" value="1"/>
</dbReference>
<dbReference type="Pfam" id="PF00459">
    <property type="entry name" value="Inositol_P"/>
    <property type="match status" value="1"/>
</dbReference>
<keyword evidence="3 6" id="KW-0997">Cell inner membrane</keyword>
<evidence type="ECO:0000256" key="2">
    <source>
        <dbReference type="ARBA" id="ARBA00022475"/>
    </source>
</evidence>
<name>A0A9X3BAF8_9HYPH</name>
<evidence type="ECO:0000256" key="5">
    <source>
        <dbReference type="ARBA" id="ARBA00023136"/>
    </source>
</evidence>
<evidence type="ECO:0000313" key="8">
    <source>
        <dbReference type="EMBL" id="MCT8991956.1"/>
    </source>
</evidence>
<comment type="cofactor">
    <cofactor evidence="6 7">
        <name>Mg(2+)</name>
        <dbReference type="ChEBI" id="CHEBI:18420"/>
    </cofactor>
</comment>
<feature type="binding site" evidence="6">
    <location>
        <position position="96"/>
    </location>
    <ligand>
        <name>Mg(2+)</name>
        <dbReference type="ChEBI" id="CHEBI:18420"/>
        <label>2</label>
    </ligand>
</feature>
<dbReference type="GO" id="GO:0000103">
    <property type="term" value="P:sulfate assimilation"/>
    <property type="evidence" value="ECO:0007669"/>
    <property type="project" value="TreeGrafter"/>
</dbReference>
<dbReference type="GO" id="GO:0005886">
    <property type="term" value="C:plasma membrane"/>
    <property type="evidence" value="ECO:0007669"/>
    <property type="project" value="UniProtKB-SubCell"/>
</dbReference>
<evidence type="ECO:0000313" key="9">
    <source>
        <dbReference type="Proteomes" id="UP001149009"/>
    </source>
</evidence>
<sequence length="272" mass="28951">MLNRVTSLLEDEAAVLALLESLALAAGREIMRHREAGVHVEHKADASPVTAADREAERVILSGLRTELAGVACVSEEEASDGLLRACEEEDFFLVDPLDGTREFIAGRPDFTVNIALIRRGIPRIGVVYAPAHALLYSGRPGVASEVRVEGQSALARRAISTRPGRTPPTIVASRSHSTPETAGFIARYPDAETVSVGSSLKFCIIARGDADLYPRFGRTMQWDTAAGDAVLRAAGGHTRTLEGAPLTYGVQAGGELATFANPFFIAEGWAA</sequence>
<dbReference type="SUPFAM" id="SSF56655">
    <property type="entry name" value="Carbohydrate phosphatase"/>
    <property type="match status" value="1"/>
</dbReference>
<keyword evidence="9" id="KW-1185">Reference proteome</keyword>
<proteinExistence type="inferred from homology"/>
<dbReference type="PANTHER" id="PTHR43028:SF5">
    <property type="entry name" value="3'(2'),5'-BISPHOSPHATE NUCLEOTIDASE 1"/>
    <property type="match status" value="1"/>
</dbReference>
<dbReference type="InterPro" id="IPR006240">
    <property type="entry name" value="CysQ"/>
</dbReference>
<keyword evidence="6 7" id="KW-0460">Magnesium</keyword>
<dbReference type="InterPro" id="IPR050725">
    <property type="entry name" value="CysQ/Inositol_MonoPase"/>
</dbReference>
<feature type="binding site" evidence="6">
    <location>
        <position position="76"/>
    </location>
    <ligand>
        <name>substrate</name>
    </ligand>
</feature>
<dbReference type="AlphaFoldDB" id="A0A9X3BAF8"/>
<dbReference type="GO" id="GO:0046854">
    <property type="term" value="P:phosphatidylinositol phosphate biosynthetic process"/>
    <property type="evidence" value="ECO:0007669"/>
    <property type="project" value="InterPro"/>
</dbReference>
<evidence type="ECO:0000256" key="4">
    <source>
        <dbReference type="ARBA" id="ARBA00022801"/>
    </source>
</evidence>
<feature type="binding site" evidence="6">
    <location>
        <position position="224"/>
    </location>
    <ligand>
        <name>substrate</name>
    </ligand>
</feature>
<dbReference type="InterPro" id="IPR020550">
    <property type="entry name" value="Inositol_monophosphatase_CS"/>
</dbReference>
<feature type="binding site" evidence="7">
    <location>
        <position position="96"/>
    </location>
    <ligand>
        <name>Mg(2+)</name>
        <dbReference type="ChEBI" id="CHEBI:18420"/>
        <label>1</label>
        <note>catalytic</note>
    </ligand>
</feature>
<comment type="function">
    <text evidence="6">Converts adenosine-3',5'-bisphosphate (PAP) to AMP.</text>
</comment>
<feature type="binding site" evidence="6">
    <location>
        <position position="99"/>
    </location>
    <ligand>
        <name>Mg(2+)</name>
        <dbReference type="ChEBI" id="CHEBI:18420"/>
        <label>2</label>
    </ligand>
</feature>
<organism evidence="8 9">
    <name type="scientific">Chelativorans petroleitrophicus</name>
    <dbReference type="NCBI Taxonomy" id="2975484"/>
    <lineage>
        <taxon>Bacteria</taxon>
        <taxon>Pseudomonadati</taxon>
        <taxon>Pseudomonadota</taxon>
        <taxon>Alphaproteobacteria</taxon>
        <taxon>Hyphomicrobiales</taxon>
        <taxon>Phyllobacteriaceae</taxon>
        <taxon>Chelativorans</taxon>
    </lineage>
</organism>
<dbReference type="InterPro" id="IPR000760">
    <property type="entry name" value="Inositol_monophosphatase-like"/>
</dbReference>
<feature type="binding site" evidence="6">
    <location>
        <position position="96"/>
    </location>
    <ligand>
        <name>Mg(2+)</name>
        <dbReference type="ChEBI" id="CHEBI:18420"/>
        <label>1</label>
    </ligand>
</feature>
<accession>A0A9X3BAF8</accession>
<dbReference type="PANTHER" id="PTHR43028">
    <property type="entry name" value="3'(2'),5'-BISPHOSPHATE NUCLEOTIDASE 1"/>
    <property type="match status" value="1"/>
</dbReference>
<evidence type="ECO:0000256" key="1">
    <source>
        <dbReference type="ARBA" id="ARBA00005289"/>
    </source>
</evidence>
<keyword evidence="5 6" id="KW-0472">Membrane</keyword>
<comment type="catalytic activity">
    <reaction evidence="6">
        <text>adenosine 3',5'-bisphosphate + H2O = AMP + phosphate</text>
        <dbReference type="Rhea" id="RHEA:10040"/>
        <dbReference type="ChEBI" id="CHEBI:15377"/>
        <dbReference type="ChEBI" id="CHEBI:43474"/>
        <dbReference type="ChEBI" id="CHEBI:58343"/>
        <dbReference type="ChEBI" id="CHEBI:456215"/>
        <dbReference type="EC" id="3.1.3.7"/>
    </reaction>
</comment>
<feature type="binding site" evidence="7">
    <location>
        <position position="98"/>
    </location>
    <ligand>
        <name>Mg(2+)</name>
        <dbReference type="ChEBI" id="CHEBI:18420"/>
        <label>1</label>
        <note>catalytic</note>
    </ligand>
</feature>
<dbReference type="PRINTS" id="PR00377">
    <property type="entry name" value="IMPHPHTASES"/>
</dbReference>
<dbReference type="HAMAP" id="MF_02095">
    <property type="entry name" value="CysQ"/>
    <property type="match status" value="1"/>
</dbReference>
<dbReference type="RefSeq" id="WP_261516910.1">
    <property type="nucleotide sequence ID" value="NZ_JAODNV010000021.1"/>
</dbReference>
<evidence type="ECO:0000256" key="6">
    <source>
        <dbReference type="HAMAP-Rule" id="MF_02095"/>
    </source>
</evidence>
<dbReference type="NCBIfam" id="TIGR01331">
    <property type="entry name" value="bisphos_cysQ"/>
    <property type="match status" value="1"/>
</dbReference>
<dbReference type="CDD" id="cd01638">
    <property type="entry name" value="CysQ"/>
    <property type="match status" value="1"/>
</dbReference>
<protein>
    <recommendedName>
        <fullName evidence="6">3'(2'),5'-bisphosphate nucleotidase CysQ</fullName>
        <ecNumber evidence="6">3.1.3.7</ecNumber>
    </recommendedName>
    <alternativeName>
        <fullName evidence="6">3'(2'),5-bisphosphonucleoside 3'(2')-phosphohydrolase</fullName>
    </alternativeName>
    <alternativeName>
        <fullName evidence="6">3'-phosphoadenosine 5'-phosphate phosphatase</fullName>
        <shortName evidence="6">PAP phosphatase</shortName>
    </alternativeName>
</protein>
<dbReference type="EC" id="3.1.3.7" evidence="6"/>
<feature type="binding site" evidence="6">
    <location>
        <begin position="98"/>
        <end position="101"/>
    </location>
    <ligand>
        <name>substrate</name>
    </ligand>
</feature>
<gene>
    <name evidence="6 8" type="primary">cysQ</name>
    <name evidence="8" type="ORF">NYR54_16945</name>
</gene>